<dbReference type="Proteomes" id="UP000007519">
    <property type="component" value="Chromosome"/>
</dbReference>
<dbReference type="eggNOG" id="COG0816">
    <property type="taxonomic scope" value="Bacteria"/>
</dbReference>
<keyword evidence="3 5" id="KW-0540">Nuclease</keyword>
<dbReference type="GO" id="GO:0004518">
    <property type="term" value="F:nuclease activity"/>
    <property type="evidence" value="ECO:0007669"/>
    <property type="project" value="UniProtKB-KW"/>
</dbReference>
<evidence type="ECO:0000256" key="4">
    <source>
        <dbReference type="ARBA" id="ARBA00022801"/>
    </source>
</evidence>
<dbReference type="EC" id="3.1.-.-" evidence="5"/>
<dbReference type="HAMAP" id="MF_00651">
    <property type="entry name" value="Nuclease_YqgF"/>
    <property type="match status" value="1"/>
</dbReference>
<name>H6L3H1_SAPGL</name>
<feature type="domain" description="YqgF/RNase H-like" evidence="6">
    <location>
        <begin position="37"/>
        <end position="135"/>
    </location>
</feature>
<keyword evidence="4 5" id="KW-0378">Hydrolase</keyword>
<dbReference type="Gene3D" id="3.30.420.140">
    <property type="entry name" value="YqgF/RNase H-like domain"/>
    <property type="match status" value="1"/>
</dbReference>
<dbReference type="InterPro" id="IPR012337">
    <property type="entry name" value="RNaseH-like_sf"/>
</dbReference>
<dbReference type="GO" id="GO:0005829">
    <property type="term" value="C:cytosol"/>
    <property type="evidence" value="ECO:0007669"/>
    <property type="project" value="TreeGrafter"/>
</dbReference>
<dbReference type="NCBIfam" id="TIGR00250">
    <property type="entry name" value="RNAse_H_YqgF"/>
    <property type="match status" value="1"/>
</dbReference>
<dbReference type="InterPro" id="IPR005227">
    <property type="entry name" value="YqgF"/>
</dbReference>
<evidence type="ECO:0000313" key="8">
    <source>
        <dbReference type="Proteomes" id="UP000007519"/>
    </source>
</evidence>
<comment type="function">
    <text evidence="5">Could be a nuclease involved in processing of the 5'-end of pre-16S rRNA.</text>
</comment>
<evidence type="ECO:0000256" key="2">
    <source>
        <dbReference type="ARBA" id="ARBA00022517"/>
    </source>
</evidence>
<proteinExistence type="inferred from homology"/>
<dbReference type="InterPro" id="IPR037027">
    <property type="entry name" value="YqgF/RNaseH-like_dom_sf"/>
</dbReference>
<dbReference type="AlphaFoldDB" id="H6L3H1"/>
<dbReference type="HOGENOM" id="CLU_098240_2_1_10"/>
<evidence type="ECO:0000256" key="5">
    <source>
        <dbReference type="HAMAP-Rule" id="MF_00651"/>
    </source>
</evidence>
<dbReference type="SMART" id="SM00732">
    <property type="entry name" value="YqgFc"/>
    <property type="match status" value="1"/>
</dbReference>
<gene>
    <name evidence="7" type="primary">ruvX</name>
    <name evidence="7" type="ordered locus">SGRA_1083</name>
</gene>
<reference evidence="7 8" key="1">
    <citation type="journal article" date="2012" name="Stand. Genomic Sci.">
        <title>Complete genome sequencing and analysis of Saprospira grandis str. Lewin, a predatory marine bacterium.</title>
        <authorList>
            <person name="Saw J.H."/>
            <person name="Yuryev A."/>
            <person name="Kanbe M."/>
            <person name="Hou S."/>
            <person name="Young A.G."/>
            <person name="Aizawa S."/>
            <person name="Alam M."/>
        </authorList>
    </citation>
    <scope>NUCLEOTIDE SEQUENCE [LARGE SCALE GENOMIC DNA]</scope>
    <source>
        <strain evidence="7 8">Lewin</strain>
    </source>
</reference>
<keyword evidence="2 5" id="KW-0690">Ribosome biogenesis</keyword>
<dbReference type="EMBL" id="CP002831">
    <property type="protein sequence ID" value="AFC23818.1"/>
    <property type="molecule type" value="Genomic_DNA"/>
</dbReference>
<keyword evidence="1 5" id="KW-0963">Cytoplasm</keyword>
<dbReference type="Pfam" id="PF03652">
    <property type="entry name" value="RuvX"/>
    <property type="match status" value="1"/>
</dbReference>
<evidence type="ECO:0000259" key="6">
    <source>
        <dbReference type="SMART" id="SM00732"/>
    </source>
</evidence>
<keyword evidence="8" id="KW-1185">Reference proteome</keyword>
<dbReference type="GO" id="GO:0016788">
    <property type="term" value="F:hydrolase activity, acting on ester bonds"/>
    <property type="evidence" value="ECO:0007669"/>
    <property type="project" value="UniProtKB-UniRule"/>
</dbReference>
<dbReference type="PANTHER" id="PTHR33317:SF4">
    <property type="entry name" value="POLYNUCLEOTIDYL TRANSFERASE, RIBONUCLEASE H-LIKE SUPERFAMILY PROTEIN"/>
    <property type="match status" value="1"/>
</dbReference>
<dbReference type="SUPFAM" id="SSF53098">
    <property type="entry name" value="Ribonuclease H-like"/>
    <property type="match status" value="1"/>
</dbReference>
<comment type="subcellular location">
    <subcellularLocation>
        <location evidence="5">Cytoplasm</location>
    </subcellularLocation>
</comment>
<organism evidence="7 8">
    <name type="scientific">Saprospira grandis (strain Lewin)</name>
    <dbReference type="NCBI Taxonomy" id="984262"/>
    <lineage>
        <taxon>Bacteria</taxon>
        <taxon>Pseudomonadati</taxon>
        <taxon>Bacteroidota</taxon>
        <taxon>Saprospiria</taxon>
        <taxon>Saprospirales</taxon>
        <taxon>Saprospiraceae</taxon>
        <taxon>Saprospira</taxon>
    </lineage>
</organism>
<comment type="similarity">
    <text evidence="5">Belongs to the YqgF HJR family.</text>
</comment>
<accession>H6L3H1</accession>
<evidence type="ECO:0000313" key="7">
    <source>
        <dbReference type="EMBL" id="AFC23818.1"/>
    </source>
</evidence>
<protein>
    <recommendedName>
        <fullName evidence="5">Putative pre-16S rRNA nuclease</fullName>
        <ecNumber evidence="5">3.1.-.-</ecNumber>
    </recommendedName>
</protein>
<dbReference type="STRING" id="984262.SGRA_1083"/>
<dbReference type="KEGG" id="sgn:SGRA_1083"/>
<dbReference type="InterPro" id="IPR006641">
    <property type="entry name" value="YqgF/RNaseH-like_dom"/>
</dbReference>
<dbReference type="CDD" id="cd16964">
    <property type="entry name" value="YqgF"/>
    <property type="match status" value="1"/>
</dbReference>
<evidence type="ECO:0000256" key="1">
    <source>
        <dbReference type="ARBA" id="ARBA00022490"/>
    </source>
</evidence>
<dbReference type="PANTHER" id="PTHR33317">
    <property type="entry name" value="POLYNUCLEOTIDYL TRANSFERASE, RIBONUCLEASE H-LIKE SUPERFAMILY PROTEIN"/>
    <property type="match status" value="1"/>
</dbReference>
<evidence type="ECO:0000256" key="3">
    <source>
        <dbReference type="ARBA" id="ARBA00022722"/>
    </source>
</evidence>
<sequence length="171" mass="19502">MVQSNFFLPCLSAQRICRPTKALQNCFRKNTYLGGMARIMALDYGKRRSGLATTDPLQLIASPLCTVATEELYDYLCNYLQEEEVEALVVGQVLQKDGQPVPQEAQILDFIAKLQKRFPNLAVHRQDEHFTSQMAKEVIRFSVKKKKKRQEKGLVDQVSAAIILQEYMGFL</sequence>
<dbReference type="GO" id="GO:0000967">
    <property type="term" value="P:rRNA 5'-end processing"/>
    <property type="evidence" value="ECO:0007669"/>
    <property type="project" value="UniProtKB-UniRule"/>
</dbReference>